<proteinExistence type="inferred from homology"/>
<comment type="caution">
    <text evidence="9">The sequence shown here is derived from an EMBL/GenBank/DDBJ whole genome shotgun (WGS) entry which is preliminary data.</text>
</comment>
<sequence length="311" mass="34466">MLRYVLRRLIYMLITLWLIVTFTFVLMKNLPGDPFGEDSLKLTPEQKQILFQQYGLDKPIGQQYLKYLNDVIHGDLGVSYQFPTHKVTDIIKQSFPASLELGLWALLIAIVVGLLLGIIASLNHNKGVDVAAMFTAVVGIAVPSFVLGPLLSYYVGVKLGWLPPGMWNGPSTRILPSIALSFGTIAILARLMRTSMLDVLNQDYVKTARAKGLSERAIVVRHTIRNAILPVVTILGPTFVNLITGTLVVEQIFVVPGLGKHFVQSIYSNDYTMITGLTIFYSFILVVVLFFTDIIYGLIDPRIRIAKGGKA</sequence>
<comment type="similarity">
    <text evidence="7">Belongs to the binding-protein-dependent transport system permease family.</text>
</comment>
<evidence type="ECO:0000256" key="4">
    <source>
        <dbReference type="ARBA" id="ARBA00022692"/>
    </source>
</evidence>
<feature type="transmembrane region" description="Helical" evidence="7">
    <location>
        <begin position="130"/>
        <end position="154"/>
    </location>
</feature>
<dbReference type="PROSITE" id="PS50928">
    <property type="entry name" value="ABC_TM1"/>
    <property type="match status" value="1"/>
</dbReference>
<dbReference type="SUPFAM" id="SSF161098">
    <property type="entry name" value="MetI-like"/>
    <property type="match status" value="1"/>
</dbReference>
<dbReference type="AlphaFoldDB" id="A0A229URV1"/>
<dbReference type="Pfam" id="PF00528">
    <property type="entry name" value="BPD_transp_1"/>
    <property type="match status" value="1"/>
</dbReference>
<keyword evidence="4 7" id="KW-0812">Transmembrane</keyword>
<name>A0A229URV1_9BACL</name>
<dbReference type="InterPro" id="IPR000515">
    <property type="entry name" value="MetI-like"/>
</dbReference>
<reference evidence="9 10" key="1">
    <citation type="submission" date="2017-07" db="EMBL/GenBank/DDBJ databases">
        <title>Genome sequencing and assembly of Paenibacillus rigui.</title>
        <authorList>
            <person name="Mayilraj S."/>
        </authorList>
    </citation>
    <scope>NUCLEOTIDE SEQUENCE [LARGE SCALE GENOMIC DNA]</scope>
    <source>
        <strain evidence="9 10">JCM 16352</strain>
    </source>
</reference>
<feature type="transmembrane region" description="Helical" evidence="7">
    <location>
        <begin position="273"/>
        <end position="299"/>
    </location>
</feature>
<feature type="transmembrane region" description="Helical" evidence="7">
    <location>
        <begin position="9"/>
        <end position="27"/>
    </location>
</feature>
<dbReference type="CDD" id="cd06261">
    <property type="entry name" value="TM_PBP2"/>
    <property type="match status" value="1"/>
</dbReference>
<dbReference type="Proteomes" id="UP000215509">
    <property type="component" value="Unassembled WGS sequence"/>
</dbReference>
<feature type="transmembrane region" description="Helical" evidence="7">
    <location>
        <begin position="227"/>
        <end position="253"/>
    </location>
</feature>
<evidence type="ECO:0000313" key="9">
    <source>
        <dbReference type="EMBL" id="OXM86063.1"/>
    </source>
</evidence>
<protein>
    <submittedName>
        <fullName evidence="9">Peptide ABC transporter permease</fullName>
    </submittedName>
</protein>
<evidence type="ECO:0000256" key="5">
    <source>
        <dbReference type="ARBA" id="ARBA00022989"/>
    </source>
</evidence>
<dbReference type="OrthoDB" id="24153at2"/>
<dbReference type="Gene3D" id="1.10.3720.10">
    <property type="entry name" value="MetI-like"/>
    <property type="match status" value="1"/>
</dbReference>
<feature type="domain" description="ABC transmembrane type-1" evidence="8">
    <location>
        <begin position="95"/>
        <end position="296"/>
    </location>
</feature>
<dbReference type="RefSeq" id="WP_094015213.1">
    <property type="nucleotide sequence ID" value="NZ_NMQW01000017.1"/>
</dbReference>
<feature type="transmembrane region" description="Helical" evidence="7">
    <location>
        <begin position="101"/>
        <end position="123"/>
    </location>
</feature>
<keyword evidence="3" id="KW-1003">Cell membrane</keyword>
<dbReference type="PANTHER" id="PTHR43163:SF6">
    <property type="entry name" value="DIPEPTIDE TRANSPORT SYSTEM PERMEASE PROTEIN DPPB-RELATED"/>
    <property type="match status" value="1"/>
</dbReference>
<keyword evidence="6 7" id="KW-0472">Membrane</keyword>
<evidence type="ECO:0000313" key="10">
    <source>
        <dbReference type="Proteomes" id="UP000215509"/>
    </source>
</evidence>
<dbReference type="InterPro" id="IPR045621">
    <property type="entry name" value="BPD_transp_1_N"/>
</dbReference>
<dbReference type="EMBL" id="NMQW01000017">
    <property type="protein sequence ID" value="OXM86063.1"/>
    <property type="molecule type" value="Genomic_DNA"/>
</dbReference>
<dbReference type="Pfam" id="PF19300">
    <property type="entry name" value="BPD_transp_1_N"/>
    <property type="match status" value="1"/>
</dbReference>
<evidence type="ECO:0000259" key="8">
    <source>
        <dbReference type="PROSITE" id="PS50928"/>
    </source>
</evidence>
<evidence type="ECO:0000256" key="7">
    <source>
        <dbReference type="RuleBase" id="RU363032"/>
    </source>
</evidence>
<keyword evidence="10" id="KW-1185">Reference proteome</keyword>
<keyword evidence="5 7" id="KW-1133">Transmembrane helix</keyword>
<keyword evidence="2 7" id="KW-0813">Transport</keyword>
<dbReference type="GO" id="GO:0005886">
    <property type="term" value="C:plasma membrane"/>
    <property type="evidence" value="ECO:0007669"/>
    <property type="project" value="UniProtKB-SubCell"/>
</dbReference>
<feature type="transmembrane region" description="Helical" evidence="7">
    <location>
        <begin position="174"/>
        <end position="192"/>
    </location>
</feature>
<accession>A0A229URV1</accession>
<evidence type="ECO:0000256" key="3">
    <source>
        <dbReference type="ARBA" id="ARBA00022475"/>
    </source>
</evidence>
<comment type="subcellular location">
    <subcellularLocation>
        <location evidence="1 7">Cell membrane</location>
        <topology evidence="1 7">Multi-pass membrane protein</topology>
    </subcellularLocation>
</comment>
<organism evidence="9 10">
    <name type="scientific">Paenibacillus rigui</name>
    <dbReference type="NCBI Taxonomy" id="554312"/>
    <lineage>
        <taxon>Bacteria</taxon>
        <taxon>Bacillati</taxon>
        <taxon>Bacillota</taxon>
        <taxon>Bacilli</taxon>
        <taxon>Bacillales</taxon>
        <taxon>Paenibacillaceae</taxon>
        <taxon>Paenibacillus</taxon>
    </lineage>
</organism>
<gene>
    <name evidence="9" type="ORF">CF651_12660</name>
</gene>
<dbReference type="PANTHER" id="PTHR43163">
    <property type="entry name" value="DIPEPTIDE TRANSPORT SYSTEM PERMEASE PROTEIN DPPB-RELATED"/>
    <property type="match status" value="1"/>
</dbReference>
<evidence type="ECO:0000256" key="6">
    <source>
        <dbReference type="ARBA" id="ARBA00023136"/>
    </source>
</evidence>
<evidence type="ECO:0000256" key="2">
    <source>
        <dbReference type="ARBA" id="ARBA00022448"/>
    </source>
</evidence>
<dbReference type="GO" id="GO:0055085">
    <property type="term" value="P:transmembrane transport"/>
    <property type="evidence" value="ECO:0007669"/>
    <property type="project" value="InterPro"/>
</dbReference>
<dbReference type="InterPro" id="IPR035906">
    <property type="entry name" value="MetI-like_sf"/>
</dbReference>
<evidence type="ECO:0000256" key="1">
    <source>
        <dbReference type="ARBA" id="ARBA00004651"/>
    </source>
</evidence>